<proteinExistence type="predicted"/>
<dbReference type="AlphaFoldDB" id="A0A8C6KHQ6"/>
<evidence type="ECO:0000256" key="1">
    <source>
        <dbReference type="SAM" id="SignalP"/>
    </source>
</evidence>
<dbReference type="Ensembl" id="ENSNFUT00015002839.1">
    <property type="protein sequence ID" value="ENSNFUP00015002666.1"/>
    <property type="gene ID" value="ENSNFUG00015001369.1"/>
</dbReference>
<feature type="domain" description="ENPP1-3/EXOG-like endonuclease/phosphodiesterase" evidence="2">
    <location>
        <begin position="55"/>
        <end position="256"/>
    </location>
</feature>
<dbReference type="Proteomes" id="UP000694548">
    <property type="component" value="Chromosome sgr04"/>
</dbReference>
<dbReference type="Pfam" id="PF01223">
    <property type="entry name" value="Endonuclease_NS"/>
    <property type="match status" value="1"/>
</dbReference>
<dbReference type="InterPro" id="IPR020821">
    <property type="entry name" value="ENPP1-3/EXOG-like_nuc-like"/>
</dbReference>
<dbReference type="PANTHER" id="PTHR21472">
    <property type="entry name" value="ENDONUCLEASE DOMAIN-CONTAINING 1 PROTEIN ENDOD1"/>
    <property type="match status" value="1"/>
</dbReference>
<dbReference type="SMART" id="SM00892">
    <property type="entry name" value="Endonuclease_NS"/>
    <property type="match status" value="1"/>
</dbReference>
<sequence>MFCTLSFFLLMVFYLVRATVSNSFRDCSQFFYMQTPPTGIKGSNPKHICQKYVDKLRYATLYDSSHHLPLYSAYIFKKSNGKRRADTPWMYEYIYICVDDTPPLIEDSQTVLDDYIDAVDYRRGPLTPDQHQADPEHKSSTYMLTNTVPLVTDFLDSSWNPYLNLIRQRLNNFCHSKSFIVTGVTFSGAAIKRDNRDRLVIPKHLWLAYCCPFMFPSYGGYALNEQTGNSVMEVPLKTLESFLRSQADIYRDLAVFYKGCVSENPLE</sequence>
<feature type="domain" description="DNA/RNA non-specific endonuclease/pyrophosphatase/phosphodiesterase" evidence="3">
    <location>
        <begin position="54"/>
        <end position="249"/>
    </location>
</feature>
<dbReference type="SUPFAM" id="SSF54060">
    <property type="entry name" value="His-Me finger endonucleases"/>
    <property type="match status" value="1"/>
</dbReference>
<feature type="chain" id="PRO_5034336643" evidence="1">
    <location>
        <begin position="19"/>
        <end position="267"/>
    </location>
</feature>
<reference evidence="4" key="3">
    <citation type="submission" date="2025-09" db="UniProtKB">
        <authorList>
            <consortium name="Ensembl"/>
        </authorList>
    </citation>
    <scope>IDENTIFICATION</scope>
</reference>
<keyword evidence="5" id="KW-1185">Reference proteome</keyword>
<reference evidence="4" key="1">
    <citation type="submission" date="2014-08" db="EMBL/GenBank/DDBJ databases">
        <authorList>
            <person name="Senf B."/>
            <person name="Petzold A."/>
            <person name="Downie B.R."/>
            <person name="Koch P."/>
            <person name="Platzer M."/>
        </authorList>
    </citation>
    <scope>NUCLEOTIDE SEQUENCE [LARGE SCALE GENOMIC DNA]</scope>
    <source>
        <strain evidence="4">GRZ</strain>
    </source>
</reference>
<dbReference type="InterPro" id="IPR044925">
    <property type="entry name" value="His-Me_finger_sf"/>
</dbReference>
<dbReference type="GO" id="GO:0016787">
    <property type="term" value="F:hydrolase activity"/>
    <property type="evidence" value="ECO:0007669"/>
    <property type="project" value="InterPro"/>
</dbReference>
<evidence type="ECO:0000313" key="4">
    <source>
        <dbReference type="Ensembl" id="ENSNFUP00015002666.1"/>
    </source>
</evidence>
<evidence type="ECO:0000259" key="3">
    <source>
        <dbReference type="SMART" id="SM00892"/>
    </source>
</evidence>
<keyword evidence="1" id="KW-0732">Signal</keyword>
<dbReference type="SMART" id="SM00477">
    <property type="entry name" value="NUC"/>
    <property type="match status" value="1"/>
</dbReference>
<feature type="signal peptide" evidence="1">
    <location>
        <begin position="1"/>
        <end position="18"/>
    </location>
</feature>
<evidence type="ECO:0000313" key="5">
    <source>
        <dbReference type="Proteomes" id="UP000694548"/>
    </source>
</evidence>
<dbReference type="GeneTree" id="ENSGT01030000234592"/>
<protein>
    <submittedName>
        <fullName evidence="4">Si:dkey-85k7.11</fullName>
    </submittedName>
</protein>
<reference evidence="4" key="2">
    <citation type="submission" date="2025-08" db="UniProtKB">
        <authorList>
            <consortium name="Ensembl"/>
        </authorList>
    </citation>
    <scope>IDENTIFICATION</scope>
</reference>
<name>A0A8C6KHQ6_NOTFU</name>
<dbReference type="GO" id="GO:0003676">
    <property type="term" value="F:nucleic acid binding"/>
    <property type="evidence" value="ECO:0007669"/>
    <property type="project" value="InterPro"/>
</dbReference>
<accession>A0A8C6KHQ6</accession>
<dbReference type="GO" id="GO:0046872">
    <property type="term" value="F:metal ion binding"/>
    <property type="evidence" value="ECO:0007669"/>
    <property type="project" value="InterPro"/>
</dbReference>
<dbReference type="Gene3D" id="3.40.570.10">
    <property type="entry name" value="Extracellular Endonuclease, subunit A"/>
    <property type="match status" value="1"/>
</dbReference>
<dbReference type="InterPro" id="IPR001604">
    <property type="entry name" value="Endo_G_ENPP1-like_dom"/>
</dbReference>
<evidence type="ECO:0000259" key="2">
    <source>
        <dbReference type="SMART" id="SM00477"/>
    </source>
</evidence>
<dbReference type="PANTHER" id="PTHR21472:SF16">
    <property type="entry name" value="ENDONUCLEASE DOMAIN-CONTAINING 1 PROTEIN-LIKE"/>
    <property type="match status" value="1"/>
</dbReference>
<dbReference type="InterPro" id="IPR039015">
    <property type="entry name" value="ENDOD1"/>
</dbReference>
<dbReference type="InterPro" id="IPR044929">
    <property type="entry name" value="DNA/RNA_non-sp_Endonuclease_sf"/>
</dbReference>
<organism evidence="4 5">
    <name type="scientific">Nothobranchius furzeri</name>
    <name type="common">Turquoise killifish</name>
    <dbReference type="NCBI Taxonomy" id="105023"/>
    <lineage>
        <taxon>Eukaryota</taxon>
        <taxon>Metazoa</taxon>
        <taxon>Chordata</taxon>
        <taxon>Craniata</taxon>
        <taxon>Vertebrata</taxon>
        <taxon>Euteleostomi</taxon>
        <taxon>Actinopterygii</taxon>
        <taxon>Neopterygii</taxon>
        <taxon>Teleostei</taxon>
        <taxon>Neoteleostei</taxon>
        <taxon>Acanthomorphata</taxon>
        <taxon>Ovalentaria</taxon>
        <taxon>Atherinomorphae</taxon>
        <taxon>Cyprinodontiformes</taxon>
        <taxon>Nothobranchiidae</taxon>
        <taxon>Nothobranchius</taxon>
    </lineage>
</organism>